<feature type="non-terminal residue" evidence="9">
    <location>
        <position position="276"/>
    </location>
</feature>
<dbReference type="Pfam" id="PF03150">
    <property type="entry name" value="CCP_MauG"/>
    <property type="match status" value="1"/>
</dbReference>
<dbReference type="Gene3D" id="1.10.760.10">
    <property type="entry name" value="Cytochrome c-like domain"/>
    <property type="match status" value="2"/>
</dbReference>
<name>W4LFF6_9BACT</name>
<keyword evidence="2 7" id="KW-0349">Heme</keyword>
<evidence type="ECO:0000256" key="7">
    <source>
        <dbReference type="PROSITE-ProRule" id="PRU00433"/>
    </source>
</evidence>
<comment type="subcellular location">
    <subcellularLocation>
        <location evidence="1">Cell envelope</location>
    </subcellularLocation>
</comment>
<dbReference type="InterPro" id="IPR009056">
    <property type="entry name" value="Cyt_c-like_dom"/>
</dbReference>
<sequence length="276" mass="30264">MATRWTLVLVLLGTIVFINVGHTFAAGDPDSDPPLAPLGPVPVPPDNPITAEKTELGKLLFFDPKLTGDASLSCASCHRPKQGWGYADPISRGYPGTIHWRNSQTVVNAGYHGKLFWQGNSKSLEAQARTANKGGVAGNGEDDVMEERLRQTPKYREMFRKVFGDLEPQLMNAWRAIATFERAVLSQTDTPLDRYLQGDKTALSPPALEGLKLFTGKANCIECHNGALLSDEKYYNLGVPRAEAWSTSGMHQITFRFEQYAKGVHENLASIMGSAT</sequence>
<keyword evidence="10" id="KW-1185">Reference proteome</keyword>
<dbReference type="GO" id="GO:0020037">
    <property type="term" value="F:heme binding"/>
    <property type="evidence" value="ECO:0007669"/>
    <property type="project" value="InterPro"/>
</dbReference>
<protein>
    <recommendedName>
        <fullName evidence="8">Cytochrome c domain-containing protein</fullName>
    </recommendedName>
</protein>
<evidence type="ECO:0000313" key="10">
    <source>
        <dbReference type="Proteomes" id="UP000019140"/>
    </source>
</evidence>
<comment type="caution">
    <text evidence="9">The sequence shown here is derived from an EMBL/GenBank/DDBJ whole genome shotgun (WGS) entry which is preliminary data.</text>
</comment>
<dbReference type="InterPro" id="IPR051395">
    <property type="entry name" value="Cytochrome_c_Peroxidase/MauG"/>
</dbReference>
<dbReference type="GO" id="GO:0009055">
    <property type="term" value="F:electron transfer activity"/>
    <property type="evidence" value="ECO:0007669"/>
    <property type="project" value="InterPro"/>
</dbReference>
<dbReference type="EMBL" id="AZHX01002181">
    <property type="protein sequence ID" value="ETW96440.1"/>
    <property type="molecule type" value="Genomic_DNA"/>
</dbReference>
<gene>
    <name evidence="9" type="ORF">ETSY2_46390</name>
</gene>
<dbReference type="HOGENOM" id="CLU_034652_3_2_7"/>
<dbReference type="PANTHER" id="PTHR30600">
    <property type="entry name" value="CYTOCHROME C PEROXIDASE-RELATED"/>
    <property type="match status" value="1"/>
</dbReference>
<evidence type="ECO:0000256" key="1">
    <source>
        <dbReference type="ARBA" id="ARBA00004196"/>
    </source>
</evidence>
<keyword evidence="5" id="KW-0560">Oxidoreductase</keyword>
<keyword evidence="4" id="KW-0732">Signal</keyword>
<dbReference type="AlphaFoldDB" id="W4LFF6"/>
<evidence type="ECO:0000256" key="3">
    <source>
        <dbReference type="ARBA" id="ARBA00022723"/>
    </source>
</evidence>
<organism evidence="9 10">
    <name type="scientific">Candidatus Entotheonella gemina</name>
    <dbReference type="NCBI Taxonomy" id="1429439"/>
    <lineage>
        <taxon>Bacteria</taxon>
        <taxon>Pseudomonadati</taxon>
        <taxon>Nitrospinota/Tectimicrobiota group</taxon>
        <taxon>Candidatus Tectimicrobiota</taxon>
        <taxon>Candidatus Entotheonellia</taxon>
        <taxon>Candidatus Entotheonellales</taxon>
        <taxon>Candidatus Entotheonellaceae</taxon>
        <taxon>Candidatus Entotheonella</taxon>
    </lineage>
</organism>
<feature type="domain" description="Cytochrome c" evidence="8">
    <location>
        <begin position="52"/>
        <end position="179"/>
    </location>
</feature>
<dbReference type="GO" id="GO:0030313">
    <property type="term" value="C:cell envelope"/>
    <property type="evidence" value="ECO:0007669"/>
    <property type="project" value="UniProtKB-SubCell"/>
</dbReference>
<dbReference type="PANTHER" id="PTHR30600:SF10">
    <property type="entry name" value="BLL6722 PROTEIN"/>
    <property type="match status" value="1"/>
</dbReference>
<dbReference type="InterPro" id="IPR004852">
    <property type="entry name" value="Di-haem_cyt_c_peroxidsae"/>
</dbReference>
<evidence type="ECO:0000256" key="5">
    <source>
        <dbReference type="ARBA" id="ARBA00023002"/>
    </source>
</evidence>
<dbReference type="GO" id="GO:0046872">
    <property type="term" value="F:metal ion binding"/>
    <property type="evidence" value="ECO:0007669"/>
    <property type="project" value="UniProtKB-KW"/>
</dbReference>
<dbReference type="Proteomes" id="UP000019140">
    <property type="component" value="Unassembled WGS sequence"/>
</dbReference>
<reference evidence="9 10" key="1">
    <citation type="journal article" date="2014" name="Nature">
        <title>An environmental bacterial taxon with a large and distinct metabolic repertoire.</title>
        <authorList>
            <person name="Wilson M.C."/>
            <person name="Mori T."/>
            <person name="Ruckert C."/>
            <person name="Uria A.R."/>
            <person name="Helf M.J."/>
            <person name="Takada K."/>
            <person name="Gernert C."/>
            <person name="Steffens U.A."/>
            <person name="Heycke N."/>
            <person name="Schmitt S."/>
            <person name="Rinke C."/>
            <person name="Helfrich E.J."/>
            <person name="Brachmann A.O."/>
            <person name="Gurgui C."/>
            <person name="Wakimoto T."/>
            <person name="Kracht M."/>
            <person name="Crusemann M."/>
            <person name="Hentschel U."/>
            <person name="Abe I."/>
            <person name="Matsunaga S."/>
            <person name="Kalinowski J."/>
            <person name="Takeyama H."/>
            <person name="Piel J."/>
        </authorList>
    </citation>
    <scope>NUCLEOTIDE SEQUENCE [LARGE SCALE GENOMIC DNA]</scope>
    <source>
        <strain evidence="10">TSY2</strain>
    </source>
</reference>
<evidence type="ECO:0000256" key="2">
    <source>
        <dbReference type="ARBA" id="ARBA00022617"/>
    </source>
</evidence>
<dbReference type="GO" id="GO:0004130">
    <property type="term" value="F:cytochrome-c peroxidase activity"/>
    <property type="evidence" value="ECO:0007669"/>
    <property type="project" value="TreeGrafter"/>
</dbReference>
<dbReference type="PROSITE" id="PS51007">
    <property type="entry name" value="CYTC"/>
    <property type="match status" value="1"/>
</dbReference>
<evidence type="ECO:0000313" key="9">
    <source>
        <dbReference type="EMBL" id="ETW96440.1"/>
    </source>
</evidence>
<keyword evidence="3 7" id="KW-0479">Metal-binding</keyword>
<keyword evidence="6 7" id="KW-0408">Iron</keyword>
<evidence type="ECO:0000256" key="6">
    <source>
        <dbReference type="ARBA" id="ARBA00023004"/>
    </source>
</evidence>
<evidence type="ECO:0000256" key="4">
    <source>
        <dbReference type="ARBA" id="ARBA00022729"/>
    </source>
</evidence>
<dbReference type="SUPFAM" id="SSF46626">
    <property type="entry name" value="Cytochrome c"/>
    <property type="match status" value="2"/>
</dbReference>
<dbReference type="InterPro" id="IPR036909">
    <property type="entry name" value="Cyt_c-like_dom_sf"/>
</dbReference>
<accession>W4LFF6</accession>
<evidence type="ECO:0000259" key="8">
    <source>
        <dbReference type="PROSITE" id="PS51007"/>
    </source>
</evidence>
<proteinExistence type="predicted"/>